<proteinExistence type="predicted"/>
<evidence type="ECO:0000313" key="3">
    <source>
        <dbReference type="Proteomes" id="UP001314229"/>
    </source>
</evidence>
<dbReference type="Proteomes" id="UP001314229">
    <property type="component" value="Unassembled WGS sequence"/>
</dbReference>
<feature type="compositionally biased region" description="Basic and acidic residues" evidence="1">
    <location>
        <begin position="58"/>
        <end position="71"/>
    </location>
</feature>
<accession>A0AAV1PXU4</accession>
<name>A0AAV1PXU4_SCOSC</name>
<feature type="region of interest" description="Disordered" evidence="1">
    <location>
        <begin position="1"/>
        <end position="91"/>
    </location>
</feature>
<feature type="region of interest" description="Disordered" evidence="1">
    <location>
        <begin position="122"/>
        <end position="153"/>
    </location>
</feature>
<keyword evidence="3" id="KW-1185">Reference proteome</keyword>
<reference evidence="2 3" key="1">
    <citation type="submission" date="2024-01" db="EMBL/GenBank/DDBJ databases">
        <authorList>
            <person name="Alioto T."/>
            <person name="Alioto T."/>
            <person name="Gomez Garrido J."/>
        </authorList>
    </citation>
    <scope>NUCLEOTIDE SEQUENCE [LARGE SCALE GENOMIC DNA]</scope>
</reference>
<organism evidence="2 3">
    <name type="scientific">Scomber scombrus</name>
    <name type="common">Atlantic mackerel</name>
    <name type="synonym">Scomber vernalis</name>
    <dbReference type="NCBI Taxonomy" id="13677"/>
    <lineage>
        <taxon>Eukaryota</taxon>
        <taxon>Metazoa</taxon>
        <taxon>Chordata</taxon>
        <taxon>Craniata</taxon>
        <taxon>Vertebrata</taxon>
        <taxon>Euteleostomi</taxon>
        <taxon>Actinopterygii</taxon>
        <taxon>Neopterygii</taxon>
        <taxon>Teleostei</taxon>
        <taxon>Neoteleostei</taxon>
        <taxon>Acanthomorphata</taxon>
        <taxon>Pelagiaria</taxon>
        <taxon>Scombriformes</taxon>
        <taxon>Scombridae</taxon>
        <taxon>Scomber</taxon>
    </lineage>
</organism>
<protein>
    <submittedName>
        <fullName evidence="2">Uncharacterized protein</fullName>
    </submittedName>
</protein>
<evidence type="ECO:0000313" key="2">
    <source>
        <dbReference type="EMBL" id="CAK6975719.1"/>
    </source>
</evidence>
<dbReference type="EMBL" id="CAWUFR010000313">
    <property type="protein sequence ID" value="CAK6975719.1"/>
    <property type="molecule type" value="Genomic_DNA"/>
</dbReference>
<gene>
    <name evidence="2" type="ORF">FSCOSCO3_A013077</name>
</gene>
<evidence type="ECO:0000256" key="1">
    <source>
        <dbReference type="SAM" id="MobiDB-lite"/>
    </source>
</evidence>
<comment type="caution">
    <text evidence="2">The sequence shown here is derived from an EMBL/GenBank/DDBJ whole genome shotgun (WGS) entry which is preliminary data.</text>
</comment>
<dbReference type="AlphaFoldDB" id="A0AAV1PXU4"/>
<sequence>MLTQKNKHSEEQPDQSATEVTKNKQGNKAKTQRSDLFSTAPSAIERPAPVTRHTQKVQTRDLSLKTQDSSRSHGAPSVRRRRRAHCGALPGPQCACKVSKLNTGSPMQLKYWRLRLNQRSGAAPDVNQNAGAFLDPLGALGKKDHGAPLNNDE</sequence>
<feature type="compositionally biased region" description="Polar residues" evidence="1">
    <location>
        <begin position="32"/>
        <end position="41"/>
    </location>
</feature>
<feature type="compositionally biased region" description="Polar residues" evidence="1">
    <location>
        <begin position="14"/>
        <end position="24"/>
    </location>
</feature>